<feature type="non-terminal residue" evidence="2">
    <location>
        <position position="135"/>
    </location>
</feature>
<name>A0A8J9Y2T3_9NEOP</name>
<feature type="signal peptide" evidence="1">
    <location>
        <begin position="1"/>
        <end position="20"/>
    </location>
</feature>
<protein>
    <submittedName>
        <fullName evidence="2">Uncharacterized protein</fullName>
    </submittedName>
</protein>
<sequence length="135" mass="15181">MKFYVLLCTMLYISIIAINALSIAKIDKTVTVNELSQSVFELNTEDIISKERTRRSVISDGKCPLGYKRLSSHMLCVTCESVFKPRTDGIFVSKRTKRSAIRDGKCPIGYKTIFLSKQVLCIPCKRYTASTGKPC</sequence>
<gene>
    <name evidence="2" type="ORF">BINO364_LOCUS2258</name>
</gene>
<evidence type="ECO:0000313" key="3">
    <source>
        <dbReference type="Proteomes" id="UP000838878"/>
    </source>
</evidence>
<evidence type="ECO:0000256" key="1">
    <source>
        <dbReference type="SAM" id="SignalP"/>
    </source>
</evidence>
<organism evidence="2 3">
    <name type="scientific">Brenthis ino</name>
    <name type="common">lesser marbled fritillary</name>
    <dbReference type="NCBI Taxonomy" id="405034"/>
    <lineage>
        <taxon>Eukaryota</taxon>
        <taxon>Metazoa</taxon>
        <taxon>Ecdysozoa</taxon>
        <taxon>Arthropoda</taxon>
        <taxon>Hexapoda</taxon>
        <taxon>Insecta</taxon>
        <taxon>Pterygota</taxon>
        <taxon>Neoptera</taxon>
        <taxon>Endopterygota</taxon>
        <taxon>Lepidoptera</taxon>
        <taxon>Glossata</taxon>
        <taxon>Ditrysia</taxon>
        <taxon>Papilionoidea</taxon>
        <taxon>Nymphalidae</taxon>
        <taxon>Heliconiinae</taxon>
        <taxon>Argynnini</taxon>
        <taxon>Brenthis</taxon>
    </lineage>
</organism>
<reference evidence="2" key="1">
    <citation type="submission" date="2021-12" db="EMBL/GenBank/DDBJ databases">
        <authorList>
            <person name="Martin H S."/>
        </authorList>
    </citation>
    <scope>NUCLEOTIDE SEQUENCE</scope>
</reference>
<feature type="chain" id="PRO_5035419723" evidence="1">
    <location>
        <begin position="21"/>
        <end position="135"/>
    </location>
</feature>
<evidence type="ECO:0000313" key="2">
    <source>
        <dbReference type="EMBL" id="CAH0715319.1"/>
    </source>
</evidence>
<proteinExistence type="predicted"/>
<dbReference type="OrthoDB" id="6929511at2759"/>
<keyword evidence="3" id="KW-1185">Reference proteome</keyword>
<dbReference type="AlphaFoldDB" id="A0A8J9Y2T3"/>
<dbReference type="EMBL" id="OV170230">
    <property type="protein sequence ID" value="CAH0715319.1"/>
    <property type="molecule type" value="Genomic_DNA"/>
</dbReference>
<accession>A0A8J9Y2T3</accession>
<dbReference type="Proteomes" id="UP000838878">
    <property type="component" value="Chromosome 10"/>
</dbReference>
<keyword evidence="1" id="KW-0732">Signal</keyword>